<reference evidence="2 3" key="1">
    <citation type="submission" date="2014-04" db="EMBL/GenBank/DDBJ databases">
        <authorList>
            <consortium name="DOE Joint Genome Institute"/>
            <person name="Kuo A."/>
            <person name="Zuccaro A."/>
            <person name="Kohler A."/>
            <person name="Nagy L.G."/>
            <person name="Floudas D."/>
            <person name="Copeland A."/>
            <person name="Barry K.W."/>
            <person name="Cichocki N."/>
            <person name="Veneault-Fourrey C."/>
            <person name="LaButti K."/>
            <person name="Lindquist E.A."/>
            <person name="Lipzen A."/>
            <person name="Lundell T."/>
            <person name="Morin E."/>
            <person name="Murat C."/>
            <person name="Sun H."/>
            <person name="Tunlid A."/>
            <person name="Henrissat B."/>
            <person name="Grigoriev I.V."/>
            <person name="Hibbett D.S."/>
            <person name="Martin F."/>
            <person name="Nordberg H.P."/>
            <person name="Cantor M.N."/>
            <person name="Hua S.X."/>
        </authorList>
    </citation>
    <scope>NUCLEOTIDE SEQUENCE [LARGE SCALE GENOMIC DNA]</scope>
    <source>
        <strain evidence="2 3">MAFF 305830</strain>
    </source>
</reference>
<reference evidence="3" key="2">
    <citation type="submission" date="2015-01" db="EMBL/GenBank/DDBJ databases">
        <title>Evolutionary Origins and Diversification of the Mycorrhizal Mutualists.</title>
        <authorList>
            <consortium name="DOE Joint Genome Institute"/>
            <consortium name="Mycorrhizal Genomics Consortium"/>
            <person name="Kohler A."/>
            <person name="Kuo A."/>
            <person name="Nagy L.G."/>
            <person name="Floudas D."/>
            <person name="Copeland A."/>
            <person name="Barry K.W."/>
            <person name="Cichocki N."/>
            <person name="Veneault-Fourrey C."/>
            <person name="LaButti K."/>
            <person name="Lindquist E.A."/>
            <person name="Lipzen A."/>
            <person name="Lundell T."/>
            <person name="Morin E."/>
            <person name="Murat C."/>
            <person name="Riley R."/>
            <person name="Ohm R."/>
            <person name="Sun H."/>
            <person name="Tunlid A."/>
            <person name="Henrissat B."/>
            <person name="Grigoriev I.V."/>
            <person name="Hibbett D.S."/>
            <person name="Martin F."/>
        </authorList>
    </citation>
    <scope>NUCLEOTIDE SEQUENCE [LARGE SCALE GENOMIC DNA]</scope>
    <source>
        <strain evidence="3">MAFF 305830</strain>
    </source>
</reference>
<organism evidence="2 3">
    <name type="scientific">Serendipita vermifera MAFF 305830</name>
    <dbReference type="NCBI Taxonomy" id="933852"/>
    <lineage>
        <taxon>Eukaryota</taxon>
        <taxon>Fungi</taxon>
        <taxon>Dikarya</taxon>
        <taxon>Basidiomycota</taxon>
        <taxon>Agaricomycotina</taxon>
        <taxon>Agaricomycetes</taxon>
        <taxon>Sebacinales</taxon>
        <taxon>Serendipitaceae</taxon>
        <taxon>Serendipita</taxon>
    </lineage>
</organism>
<dbReference type="AlphaFoldDB" id="A0A0C3AJ85"/>
<name>A0A0C3AJ85_SERVB</name>
<gene>
    <name evidence="2" type="ORF">M408DRAFT_334409</name>
</gene>
<sequence>ATHWHLAHVSVGATGWLVRREFPIAPTFRPSASVLSYSDLDSGCRAAVKEHLRHMNGGEDSMSSVNWALDSIWKLKDYDEYFNFVIILLCCPVARAFRKGKVVVPDPKPRVLYHLWSTLASGRSYTLEGYMPVTTMYDPGSYVPLGTTARSTLSLASDYDTIDPGAREAIHQIIDRANNESADLTRKPWGLAAISRLNTPSFRKNMPVAEREADRKKIGIAVVLEWQPGPVESDRNRSLPPLPGAATGQASSSNQAHPPSTLVLPPSYTPTA</sequence>
<dbReference type="Proteomes" id="UP000054097">
    <property type="component" value="Unassembled WGS sequence"/>
</dbReference>
<evidence type="ECO:0000256" key="1">
    <source>
        <dbReference type="SAM" id="MobiDB-lite"/>
    </source>
</evidence>
<dbReference type="EMBL" id="KN824735">
    <property type="protein sequence ID" value="KIM19401.1"/>
    <property type="molecule type" value="Genomic_DNA"/>
</dbReference>
<feature type="compositionally biased region" description="Polar residues" evidence="1">
    <location>
        <begin position="248"/>
        <end position="258"/>
    </location>
</feature>
<proteinExistence type="predicted"/>
<evidence type="ECO:0000313" key="3">
    <source>
        <dbReference type="Proteomes" id="UP000054097"/>
    </source>
</evidence>
<protein>
    <submittedName>
        <fullName evidence="2">Uncharacterized protein</fullName>
    </submittedName>
</protein>
<feature type="non-terminal residue" evidence="2">
    <location>
        <position position="1"/>
    </location>
</feature>
<accession>A0A0C3AJ85</accession>
<feature type="region of interest" description="Disordered" evidence="1">
    <location>
        <begin position="230"/>
        <end position="272"/>
    </location>
</feature>
<evidence type="ECO:0000313" key="2">
    <source>
        <dbReference type="EMBL" id="KIM19401.1"/>
    </source>
</evidence>
<keyword evidence="3" id="KW-1185">Reference proteome</keyword>
<dbReference type="HOGENOM" id="CLU_1044115_0_0_1"/>
<dbReference type="OrthoDB" id="3258511at2759"/>